<evidence type="ECO:0000313" key="1">
    <source>
        <dbReference type="EMBL" id="RHZ81594.1"/>
    </source>
</evidence>
<protein>
    <recommendedName>
        <fullName evidence="3">TLDc domain-containing protein</fullName>
    </recommendedName>
</protein>
<accession>A0A397J8U2</accession>
<name>A0A397J8U2_9GLOM</name>
<dbReference type="Proteomes" id="UP000266861">
    <property type="component" value="Unassembled WGS sequence"/>
</dbReference>
<dbReference type="OrthoDB" id="2359554at2759"/>
<sequence length="156" mass="18308">MEKIYPYQQILEKKLMTDILKYSLIPNKSITSIILPPRNIFQITSSILTKEQVLEIASWIDKKEITYKINNLPYKFELILHGSRDGFEKDVFWNLCNQKTNVLVVAKVKDTDEILDGYNPIVWNYVIQWGAAQNKTLPSNLDDWNEKDFQILKNTI</sequence>
<proteinExistence type="predicted"/>
<evidence type="ECO:0008006" key="3">
    <source>
        <dbReference type="Google" id="ProtNLM"/>
    </source>
</evidence>
<comment type="caution">
    <text evidence="1">The sequence shown here is derived from an EMBL/GenBank/DDBJ whole genome shotgun (WGS) entry which is preliminary data.</text>
</comment>
<evidence type="ECO:0000313" key="2">
    <source>
        <dbReference type="Proteomes" id="UP000266861"/>
    </source>
</evidence>
<reference evidence="1 2" key="1">
    <citation type="submission" date="2018-08" db="EMBL/GenBank/DDBJ databases">
        <title>Genome and evolution of the arbuscular mycorrhizal fungus Diversispora epigaea (formerly Glomus versiforme) and its bacterial endosymbionts.</title>
        <authorList>
            <person name="Sun X."/>
            <person name="Fei Z."/>
            <person name="Harrison M."/>
        </authorList>
    </citation>
    <scope>NUCLEOTIDE SEQUENCE [LARGE SCALE GENOMIC DNA]</scope>
    <source>
        <strain evidence="1 2">IT104</strain>
    </source>
</reference>
<organism evidence="1 2">
    <name type="scientific">Diversispora epigaea</name>
    <dbReference type="NCBI Taxonomy" id="1348612"/>
    <lineage>
        <taxon>Eukaryota</taxon>
        <taxon>Fungi</taxon>
        <taxon>Fungi incertae sedis</taxon>
        <taxon>Mucoromycota</taxon>
        <taxon>Glomeromycotina</taxon>
        <taxon>Glomeromycetes</taxon>
        <taxon>Diversisporales</taxon>
        <taxon>Diversisporaceae</taxon>
        <taxon>Diversispora</taxon>
    </lineage>
</organism>
<gene>
    <name evidence="1" type="ORF">Glove_117g222</name>
</gene>
<keyword evidence="2" id="KW-1185">Reference proteome</keyword>
<dbReference type="EMBL" id="PQFF01000109">
    <property type="protein sequence ID" value="RHZ81594.1"/>
    <property type="molecule type" value="Genomic_DNA"/>
</dbReference>
<dbReference type="AlphaFoldDB" id="A0A397J8U2"/>